<dbReference type="Proteomes" id="UP000240883">
    <property type="component" value="Unassembled WGS sequence"/>
</dbReference>
<dbReference type="EMBL" id="KZ678152">
    <property type="protein sequence ID" value="PSN59931.1"/>
    <property type="molecule type" value="Genomic_DNA"/>
</dbReference>
<dbReference type="OrthoDB" id="3780530at2759"/>
<name>A0A2T2N3C6_CORCC</name>
<organism evidence="1 2">
    <name type="scientific">Corynespora cassiicola Philippines</name>
    <dbReference type="NCBI Taxonomy" id="1448308"/>
    <lineage>
        <taxon>Eukaryota</taxon>
        <taxon>Fungi</taxon>
        <taxon>Dikarya</taxon>
        <taxon>Ascomycota</taxon>
        <taxon>Pezizomycotina</taxon>
        <taxon>Dothideomycetes</taxon>
        <taxon>Pleosporomycetidae</taxon>
        <taxon>Pleosporales</taxon>
        <taxon>Corynesporascaceae</taxon>
        <taxon>Corynespora</taxon>
    </lineage>
</organism>
<accession>A0A2T2N3C6</accession>
<sequence>MKGNCHKADSGEGSRLYFEHLLREMAQHKPGPDHACNIDENAFAIEVTRRSKGVFDKQLYVNNGEWVALLACICENGTALPPSTTHAATGRAVQAS</sequence>
<gene>
    <name evidence="1" type="ORF">BS50DRAFT_507566</name>
</gene>
<keyword evidence="2" id="KW-1185">Reference proteome</keyword>
<protein>
    <recommendedName>
        <fullName evidence="3">DDE-1 domain-containing protein</fullName>
    </recommendedName>
</protein>
<evidence type="ECO:0000313" key="2">
    <source>
        <dbReference type="Proteomes" id="UP000240883"/>
    </source>
</evidence>
<dbReference type="AlphaFoldDB" id="A0A2T2N3C6"/>
<proteinExistence type="predicted"/>
<evidence type="ECO:0008006" key="3">
    <source>
        <dbReference type="Google" id="ProtNLM"/>
    </source>
</evidence>
<evidence type="ECO:0000313" key="1">
    <source>
        <dbReference type="EMBL" id="PSN59931.1"/>
    </source>
</evidence>
<reference evidence="1 2" key="1">
    <citation type="journal article" date="2018" name="Front. Microbiol.">
        <title>Genome-Wide Analysis of Corynespora cassiicola Leaf Fall Disease Putative Effectors.</title>
        <authorList>
            <person name="Lopez D."/>
            <person name="Ribeiro S."/>
            <person name="Label P."/>
            <person name="Fumanal B."/>
            <person name="Venisse J.S."/>
            <person name="Kohler A."/>
            <person name="de Oliveira R.R."/>
            <person name="Labutti K."/>
            <person name="Lipzen A."/>
            <person name="Lail K."/>
            <person name="Bauer D."/>
            <person name="Ohm R.A."/>
            <person name="Barry K.W."/>
            <person name="Spatafora J."/>
            <person name="Grigoriev I.V."/>
            <person name="Martin F.M."/>
            <person name="Pujade-Renaud V."/>
        </authorList>
    </citation>
    <scope>NUCLEOTIDE SEQUENCE [LARGE SCALE GENOMIC DNA]</scope>
    <source>
        <strain evidence="1 2">Philippines</strain>
    </source>
</reference>